<dbReference type="SUPFAM" id="SSF103088">
    <property type="entry name" value="OmpA-like"/>
    <property type="match status" value="1"/>
</dbReference>
<dbReference type="Gene3D" id="2.60.40.1120">
    <property type="entry name" value="Carboxypeptidase-like, regulatory domain"/>
    <property type="match status" value="1"/>
</dbReference>
<keyword evidence="2 4" id="KW-0472">Membrane</keyword>
<dbReference type="Pfam" id="PF00691">
    <property type="entry name" value="OmpA"/>
    <property type="match status" value="1"/>
</dbReference>
<protein>
    <submittedName>
        <fullName evidence="7">Outer membrane protein OmpA-like peptidoglycan-associated protein</fullName>
    </submittedName>
</protein>
<dbReference type="Proteomes" id="UP000610746">
    <property type="component" value="Unassembled WGS sequence"/>
</dbReference>
<comment type="caution">
    <text evidence="7">The sequence shown here is derived from an EMBL/GenBank/DDBJ whole genome shotgun (WGS) entry which is preliminary data.</text>
</comment>
<dbReference type="SUPFAM" id="SSF49478">
    <property type="entry name" value="Cna protein B-type domain"/>
    <property type="match status" value="1"/>
</dbReference>
<evidence type="ECO:0000256" key="1">
    <source>
        <dbReference type="ARBA" id="ARBA00004442"/>
    </source>
</evidence>
<dbReference type="PANTHER" id="PTHR30329:SF21">
    <property type="entry name" value="LIPOPROTEIN YIAD-RELATED"/>
    <property type="match status" value="1"/>
</dbReference>
<dbReference type="InterPro" id="IPR036737">
    <property type="entry name" value="OmpA-like_sf"/>
</dbReference>
<dbReference type="InterPro" id="IPR008969">
    <property type="entry name" value="CarboxyPept-like_regulatory"/>
</dbReference>
<feature type="chain" id="PRO_5035302644" evidence="5">
    <location>
        <begin position="24"/>
        <end position="601"/>
    </location>
</feature>
<evidence type="ECO:0000313" key="7">
    <source>
        <dbReference type="EMBL" id="NRS92016.1"/>
    </source>
</evidence>
<dbReference type="PROSITE" id="PS51123">
    <property type="entry name" value="OMPA_2"/>
    <property type="match status" value="1"/>
</dbReference>
<keyword evidence="8" id="KW-1185">Reference proteome</keyword>
<evidence type="ECO:0000313" key="8">
    <source>
        <dbReference type="Proteomes" id="UP000610746"/>
    </source>
</evidence>
<dbReference type="EMBL" id="JABSNO010000006">
    <property type="protein sequence ID" value="NRS92016.1"/>
    <property type="molecule type" value="Genomic_DNA"/>
</dbReference>
<accession>A0A8J8G6P7</accession>
<dbReference type="CDD" id="cd07185">
    <property type="entry name" value="OmpA_C-like"/>
    <property type="match status" value="1"/>
</dbReference>
<comment type="subcellular location">
    <subcellularLocation>
        <location evidence="1">Cell outer membrane</location>
    </subcellularLocation>
</comment>
<feature type="domain" description="OmpA-like" evidence="6">
    <location>
        <begin position="481"/>
        <end position="601"/>
    </location>
</feature>
<name>A0A8J8G6P7_9FLAO</name>
<dbReference type="InterPro" id="IPR006665">
    <property type="entry name" value="OmpA-like"/>
</dbReference>
<keyword evidence="3" id="KW-0998">Cell outer membrane</keyword>
<evidence type="ECO:0000256" key="2">
    <source>
        <dbReference type="ARBA" id="ARBA00023136"/>
    </source>
</evidence>
<proteinExistence type="predicted"/>
<evidence type="ECO:0000259" key="6">
    <source>
        <dbReference type="PROSITE" id="PS51123"/>
    </source>
</evidence>
<dbReference type="InterPro" id="IPR050330">
    <property type="entry name" value="Bact_OuterMem_StrucFunc"/>
</dbReference>
<organism evidence="7 8">
    <name type="scientific">Frigoriflavimonas asaccharolytica</name>
    <dbReference type="NCBI Taxonomy" id="2735899"/>
    <lineage>
        <taxon>Bacteria</taxon>
        <taxon>Pseudomonadati</taxon>
        <taxon>Bacteroidota</taxon>
        <taxon>Flavobacteriia</taxon>
        <taxon>Flavobacteriales</taxon>
        <taxon>Weeksellaceae</taxon>
        <taxon>Frigoriflavimonas</taxon>
    </lineage>
</organism>
<evidence type="ECO:0000256" key="4">
    <source>
        <dbReference type="PROSITE-ProRule" id="PRU00473"/>
    </source>
</evidence>
<gene>
    <name evidence="7" type="ORF">HNQ03_001083</name>
</gene>
<dbReference type="SUPFAM" id="SSF49464">
    <property type="entry name" value="Carboxypeptidase regulatory domain-like"/>
    <property type="match status" value="1"/>
</dbReference>
<dbReference type="PANTHER" id="PTHR30329">
    <property type="entry name" value="STATOR ELEMENT OF FLAGELLAR MOTOR COMPLEX"/>
    <property type="match status" value="1"/>
</dbReference>
<reference evidence="7" key="1">
    <citation type="submission" date="2020-05" db="EMBL/GenBank/DDBJ databases">
        <title>Genomic Encyclopedia of Type Strains, Phase IV (KMG-V): Genome sequencing to study the core and pangenomes of soil and plant-associated prokaryotes.</title>
        <authorList>
            <person name="Whitman W."/>
        </authorList>
    </citation>
    <scope>NUCLEOTIDE SEQUENCE</scope>
    <source>
        <strain evidence="7">16F</strain>
    </source>
</reference>
<dbReference type="Gene3D" id="3.30.1330.60">
    <property type="entry name" value="OmpA-like domain"/>
    <property type="match status" value="1"/>
</dbReference>
<feature type="signal peptide" evidence="5">
    <location>
        <begin position="1"/>
        <end position="23"/>
    </location>
</feature>
<dbReference type="RefSeq" id="WP_317170344.1">
    <property type="nucleotide sequence ID" value="NZ_JABSNO010000006.1"/>
</dbReference>
<dbReference type="AlphaFoldDB" id="A0A8J8G6P7"/>
<sequence length="601" mass="67443">MKNLKLILASALLASSTFGSLNAQVNPTEKVDNKKSYWQISARGGFDFPTYKEDFRLIDYKGGFMGGVSINKYWNWFGIQADADFIKNTPEGVDLAGQYPGKLGAPEDYTSFETQKKDISRTFVGIGPAFKYETNDNKFSAELGLLGGIGFINGGEILIDGVQQNLTIKDPITYHSGFDNEKVFSTKAQMKFNYWFHPNWSVNAGAYYMNHYNVEESDQNVILNANYPIAPLKMYYFERDKIGDVYQNTGTTRMDQPGSSTTQMEKMNLSSVGVFAGISYRFGKTKKNEEIVNEVAAEKTYRLVITAKDKYTGQVIPNTQVFVKDYQGNIINTAMTDTSGKVYVDGINPNNYQITGDFNKIPLDPNATKTGEFVANGDLNKEIIYSDRNFILKGKTFQCNSSVPLSGAAVYLENKFDAYKKSTLSDANGEFILQLPPNATYELYAKQANYFSQVEMINTQNYSRDRNLFVNIEICAQQTECGKGIALKDILYDLDKFFIREDAKPELNKLVRFLEDNPSVKVELGSHTDSRGSDAYNLKLSQNRAQAAVDYIITKGISRDRIVAKGYGETVLLNQCANGVQCSDAEQQINRRTEFKVICPK</sequence>
<keyword evidence="5" id="KW-0732">Signal</keyword>
<evidence type="ECO:0000256" key="3">
    <source>
        <dbReference type="ARBA" id="ARBA00023237"/>
    </source>
</evidence>
<evidence type="ECO:0000256" key="5">
    <source>
        <dbReference type="SAM" id="SignalP"/>
    </source>
</evidence>
<dbReference type="GO" id="GO:0009279">
    <property type="term" value="C:cell outer membrane"/>
    <property type="evidence" value="ECO:0007669"/>
    <property type="project" value="UniProtKB-SubCell"/>
</dbReference>
<dbReference type="PRINTS" id="PR01021">
    <property type="entry name" value="OMPADOMAIN"/>
</dbReference>
<dbReference type="InterPro" id="IPR006664">
    <property type="entry name" value="OMP_bac"/>
</dbReference>